<reference evidence="1 2" key="1">
    <citation type="submission" date="2016-11" db="EMBL/GenBank/DDBJ databases">
        <authorList>
            <person name="Jaros S."/>
            <person name="Januszkiewicz K."/>
            <person name="Wedrychowicz H."/>
        </authorList>
    </citation>
    <scope>NUCLEOTIDE SEQUENCE [LARGE SCALE GENOMIC DNA]</scope>
    <source>
        <strain evidence="1 2">DSM 19022</strain>
    </source>
</reference>
<dbReference type="RefSeq" id="WP_073027509.1">
    <property type="nucleotide sequence ID" value="NZ_FQZS01000030.1"/>
</dbReference>
<keyword evidence="2" id="KW-1185">Reference proteome</keyword>
<evidence type="ECO:0000313" key="1">
    <source>
        <dbReference type="EMBL" id="SHJ32578.1"/>
    </source>
</evidence>
<dbReference type="Proteomes" id="UP000184442">
    <property type="component" value="Unassembled WGS sequence"/>
</dbReference>
<name>A0A1M6IDN0_9FIRM</name>
<dbReference type="AlphaFoldDB" id="A0A1M6IDN0"/>
<gene>
    <name evidence="1" type="ORF">SAMN02745176_03210</name>
</gene>
<accession>A0A1M6IDN0</accession>
<organism evidence="1 2">
    <name type="scientific">Lutispora thermophila DSM 19022</name>
    <dbReference type="NCBI Taxonomy" id="1122184"/>
    <lineage>
        <taxon>Bacteria</taxon>
        <taxon>Bacillati</taxon>
        <taxon>Bacillota</taxon>
        <taxon>Clostridia</taxon>
        <taxon>Lutisporales</taxon>
        <taxon>Lutisporaceae</taxon>
        <taxon>Lutispora</taxon>
    </lineage>
</organism>
<sequence>MSFFRRFFSANKHIEQKTETALKEILPHEVQVTEDEEDECVRVGLTRTITDEEREIVSLIASAIMAGDRPFSQFRIKSVIGIDEDKEAAVVIAAAIAAKDYPNAAFKLISVEEVIKTNDDKEVSYA</sequence>
<evidence type="ECO:0000313" key="2">
    <source>
        <dbReference type="Proteomes" id="UP000184442"/>
    </source>
</evidence>
<dbReference type="STRING" id="1122184.SAMN02745176_03210"/>
<dbReference type="EMBL" id="FQZS01000030">
    <property type="protein sequence ID" value="SHJ32578.1"/>
    <property type="molecule type" value="Genomic_DNA"/>
</dbReference>
<dbReference type="OrthoDB" id="2222210at2"/>
<proteinExistence type="predicted"/>
<protein>
    <submittedName>
        <fullName evidence="1">Uncharacterized protein</fullName>
    </submittedName>
</protein>